<reference evidence="1 2" key="1">
    <citation type="submission" date="2021-03" db="EMBL/GenBank/DDBJ databases">
        <title>Sequencing the genomes of 1000 actinobacteria strains.</title>
        <authorList>
            <person name="Klenk H.-P."/>
        </authorList>
    </citation>
    <scope>NUCLEOTIDE SEQUENCE [LARGE SCALE GENOMIC DNA]</scope>
    <source>
        <strain evidence="1 2">DSM 46670</strain>
    </source>
</reference>
<comment type="caution">
    <text evidence="1">The sequence shown here is derived from an EMBL/GenBank/DDBJ whole genome shotgun (WGS) entry which is preliminary data.</text>
</comment>
<keyword evidence="2" id="KW-1185">Reference proteome</keyword>
<dbReference type="InterPro" id="IPR029787">
    <property type="entry name" value="Nucleotide_cyclase"/>
</dbReference>
<evidence type="ECO:0000313" key="1">
    <source>
        <dbReference type="EMBL" id="MBP2327365.1"/>
    </source>
</evidence>
<proteinExistence type="predicted"/>
<evidence type="ECO:0000313" key="2">
    <source>
        <dbReference type="Proteomes" id="UP001519332"/>
    </source>
</evidence>
<sequence>MGTTTQLPTVAVVLVRARSQWDSSGDPDRTATELSNMDTVVREEVSRFDGFVAARVGTLWQAVFGARTGAGDHDERAVLAALNIRRRLTDGESRTVRAAVVSSEVSIKALDDCHTLLPRVPSMEVWVSEQTHQRTESKIDYRPATSGMWSAAGLA</sequence>
<accession>A0ABS4TTR9</accession>
<dbReference type="RefSeq" id="WP_209644323.1">
    <property type="nucleotide sequence ID" value="NZ_JAGINW010000001.1"/>
</dbReference>
<name>A0ABS4TTR9_9PSEU</name>
<dbReference type="Proteomes" id="UP001519332">
    <property type="component" value="Unassembled WGS sequence"/>
</dbReference>
<dbReference type="EMBL" id="JAGINW010000001">
    <property type="protein sequence ID" value="MBP2327365.1"/>
    <property type="molecule type" value="Genomic_DNA"/>
</dbReference>
<protein>
    <submittedName>
        <fullName evidence="1">Class 3 adenylate cyclase</fullName>
    </submittedName>
</protein>
<organism evidence="1 2">
    <name type="scientific">Kibdelosporangium banguiense</name>
    <dbReference type="NCBI Taxonomy" id="1365924"/>
    <lineage>
        <taxon>Bacteria</taxon>
        <taxon>Bacillati</taxon>
        <taxon>Actinomycetota</taxon>
        <taxon>Actinomycetes</taxon>
        <taxon>Pseudonocardiales</taxon>
        <taxon>Pseudonocardiaceae</taxon>
        <taxon>Kibdelosporangium</taxon>
    </lineage>
</organism>
<gene>
    <name evidence="1" type="ORF">JOF56_007750</name>
</gene>
<dbReference type="SUPFAM" id="SSF55073">
    <property type="entry name" value="Nucleotide cyclase"/>
    <property type="match status" value="1"/>
</dbReference>